<accession>A0A2N5H8W0</accession>
<proteinExistence type="predicted"/>
<evidence type="ECO:0000313" key="1">
    <source>
        <dbReference type="EMBL" id="PLS01947.1"/>
    </source>
</evidence>
<dbReference type="RefSeq" id="WP_101650713.1">
    <property type="nucleotide sequence ID" value="NZ_PGVE01000086.1"/>
</dbReference>
<sequence>MFKERREVIIIYIFLPCCIREAWDWFLYYRRGKVKIKVYKYGNTYRAWSSSGKVTVWNCYGSTPEQARKMAEFRMKQALEEIDFKK</sequence>
<gene>
    <name evidence="1" type="ORF">CVD27_22800</name>
</gene>
<reference evidence="1 2" key="1">
    <citation type="submission" date="2017-11" db="EMBL/GenBank/DDBJ databases">
        <title>Comparitive Functional Genomics of Dry Heat Resistant strains isolated from the Viking Spacecraft.</title>
        <authorList>
            <person name="Seuylemezian A."/>
            <person name="Cooper K."/>
            <person name="Vaishampayan P."/>
        </authorList>
    </citation>
    <scope>NUCLEOTIDE SEQUENCE [LARGE SCALE GENOMIC DNA]</scope>
    <source>
        <strain evidence="1 2">V32-6</strain>
    </source>
</reference>
<dbReference type="AlphaFoldDB" id="A0A2N5H8W0"/>
<name>A0A2N5H8W0_9BACI</name>
<organism evidence="1 2">
    <name type="scientific">Neobacillus cucumis</name>
    <dbReference type="NCBI Taxonomy" id="1740721"/>
    <lineage>
        <taxon>Bacteria</taxon>
        <taxon>Bacillati</taxon>
        <taxon>Bacillota</taxon>
        <taxon>Bacilli</taxon>
        <taxon>Bacillales</taxon>
        <taxon>Bacillaceae</taxon>
        <taxon>Neobacillus</taxon>
    </lineage>
</organism>
<dbReference type="OrthoDB" id="2937666at2"/>
<keyword evidence="2" id="KW-1185">Reference proteome</keyword>
<comment type="caution">
    <text evidence="1">The sequence shown here is derived from an EMBL/GenBank/DDBJ whole genome shotgun (WGS) entry which is preliminary data.</text>
</comment>
<evidence type="ECO:0000313" key="2">
    <source>
        <dbReference type="Proteomes" id="UP000234950"/>
    </source>
</evidence>
<dbReference type="Proteomes" id="UP000234950">
    <property type="component" value="Unassembled WGS sequence"/>
</dbReference>
<dbReference type="EMBL" id="PGVE01000086">
    <property type="protein sequence ID" value="PLS01947.1"/>
    <property type="molecule type" value="Genomic_DNA"/>
</dbReference>
<protein>
    <submittedName>
        <fullName evidence="1">Uncharacterized protein</fullName>
    </submittedName>
</protein>